<dbReference type="AlphaFoldDB" id="A0A2D2LXL9"/>
<gene>
    <name evidence="2" type="ORF">NP7_10440</name>
</gene>
<dbReference type="Proteomes" id="UP000229340">
    <property type="component" value="Plasmid pNP7-1"/>
</dbReference>
<dbReference type="RefSeq" id="WP_100271116.1">
    <property type="nucleotide sequence ID" value="NZ_CP024444.1"/>
</dbReference>
<reference evidence="3" key="1">
    <citation type="submission" date="2017-10" db="EMBL/GenBank/DDBJ databases">
        <title>Complete genome sequence of Moraxella osloensis NP7 isolated from human skin.</title>
        <authorList>
            <person name="Lee K."/>
            <person name="Lim J.Y."/>
            <person name="Hwang I."/>
        </authorList>
    </citation>
    <scope>NUCLEOTIDE SEQUENCE [LARGE SCALE GENOMIC DNA]</scope>
    <source>
        <strain evidence="3">NP7</strain>
        <plasmid evidence="3">pnp7-1</plasmid>
    </source>
</reference>
<keyword evidence="2" id="KW-0614">Plasmid</keyword>
<proteinExistence type="predicted"/>
<sequence length="427" mass="48142">MPVHGFFVAQAFNADWHTAATKPTNPVLAQAITKSGKPPKVQGNVPADFKNAFTVHRKMGRKTLIPLYYTRLKRYYKHMDCEIGSHPTPTKRKKIMPSHSTQAPITPEQVMRLVMASDNHSALIKQLFKLEKQHRATIEKTASGFVTTPTLLQPITTLERSNVVGEEDFYTVQPINGEYLIDCTELQKNHRFLSEEIALLRIKCDDLSAIGCFQFAYENASKDVRNLAQNNQVSEQSQAHPLHAPRLAFTKQYFQNTQAELIGSYANDTIMLFACTTPTKESYSQGYALYGDNSMYLSYGLNSILDVMSKLYGFCETAKLFLYNNQQPENMLDIGVGSIVRLERFNNTNPSQYYQITQVGENISKQGNAIKLRCIAYDSLNNPITNAFLGSEIACIAKHVNGYLKVDSQQSLLLYNARLRVVEAVPR</sequence>
<geneLocation type="plasmid" evidence="3">
    <name>pnp7-1</name>
</geneLocation>
<keyword evidence="1" id="KW-0175">Coiled coil</keyword>
<dbReference type="EMBL" id="CP024444">
    <property type="protein sequence ID" value="ATR79773.1"/>
    <property type="molecule type" value="Genomic_DNA"/>
</dbReference>
<feature type="coiled-coil region" evidence="1">
    <location>
        <begin position="183"/>
        <end position="237"/>
    </location>
</feature>
<name>A0A2D2LXL9_FAUOS</name>
<organism evidence="2 3">
    <name type="scientific">Faucicola osloensis</name>
    <name type="common">Moraxella osloensis</name>
    <dbReference type="NCBI Taxonomy" id="34062"/>
    <lineage>
        <taxon>Bacteria</taxon>
        <taxon>Pseudomonadati</taxon>
        <taxon>Pseudomonadota</taxon>
        <taxon>Gammaproteobacteria</taxon>
        <taxon>Moraxellales</taxon>
        <taxon>Moraxellaceae</taxon>
        <taxon>Faucicola</taxon>
    </lineage>
</organism>
<evidence type="ECO:0000256" key="1">
    <source>
        <dbReference type="SAM" id="Coils"/>
    </source>
</evidence>
<accession>A0A2D2LXL9</accession>
<evidence type="ECO:0000313" key="3">
    <source>
        <dbReference type="Proteomes" id="UP000229340"/>
    </source>
</evidence>
<protein>
    <submittedName>
        <fullName evidence="2">Uncharacterized protein</fullName>
    </submittedName>
</protein>
<evidence type="ECO:0000313" key="2">
    <source>
        <dbReference type="EMBL" id="ATR79773.1"/>
    </source>
</evidence>